<evidence type="ECO:0000313" key="2">
    <source>
        <dbReference type="EMBL" id="QJH98457.1"/>
    </source>
</evidence>
<organism evidence="1">
    <name type="scientific">viral metagenome</name>
    <dbReference type="NCBI Taxonomy" id="1070528"/>
    <lineage>
        <taxon>unclassified sequences</taxon>
        <taxon>metagenomes</taxon>
        <taxon>organismal metagenomes</taxon>
    </lineage>
</organism>
<name>A0A6H1ZMW4_9ZZZZ</name>
<dbReference type="EMBL" id="MT144128">
    <property type="protein sequence ID" value="QJA49273.1"/>
    <property type="molecule type" value="Genomic_DNA"/>
</dbReference>
<proteinExistence type="predicted"/>
<protein>
    <submittedName>
        <fullName evidence="1">Uncharacterized protein</fullName>
    </submittedName>
</protein>
<dbReference type="EMBL" id="MT144734">
    <property type="protein sequence ID" value="QJH98457.1"/>
    <property type="molecule type" value="Genomic_DNA"/>
</dbReference>
<reference evidence="1" key="1">
    <citation type="submission" date="2020-03" db="EMBL/GenBank/DDBJ databases">
        <title>The deep terrestrial virosphere.</title>
        <authorList>
            <person name="Holmfeldt K."/>
            <person name="Nilsson E."/>
            <person name="Simone D."/>
            <person name="Lopez-Fernandez M."/>
            <person name="Wu X."/>
            <person name="de Brujin I."/>
            <person name="Lundin D."/>
            <person name="Andersson A."/>
            <person name="Bertilsson S."/>
            <person name="Dopson M."/>
        </authorList>
    </citation>
    <scope>NUCLEOTIDE SEQUENCE</scope>
    <source>
        <strain evidence="1">TM448A01287</strain>
        <strain evidence="2">TM448B01325</strain>
    </source>
</reference>
<gene>
    <name evidence="1" type="ORF">TM448A01287_0004</name>
    <name evidence="2" type="ORF">TM448B01325_0016</name>
</gene>
<sequence>MRTKGTRGKILYQLAEAVKDMDKVLIHLQQADEKARESHPRLSEAMPHLVVFASTTRDCIIKLREEI</sequence>
<accession>A0A6H1ZMW4</accession>
<dbReference type="AlphaFoldDB" id="A0A6H1ZMW4"/>
<evidence type="ECO:0000313" key="1">
    <source>
        <dbReference type="EMBL" id="QJA49273.1"/>
    </source>
</evidence>